<dbReference type="OrthoDB" id="1916924at2759"/>
<feature type="zinc finger region" description="FLZ-type" evidence="4">
    <location>
        <begin position="89"/>
        <end position="133"/>
    </location>
</feature>
<evidence type="ECO:0000256" key="5">
    <source>
        <dbReference type="SAM" id="MobiDB-lite"/>
    </source>
</evidence>
<evidence type="ECO:0000259" key="6">
    <source>
        <dbReference type="PROSITE" id="PS51795"/>
    </source>
</evidence>
<reference evidence="7 8" key="2">
    <citation type="journal article" date="2009" name="PLoS ONE">
        <title>An integrated genetic and cytogenetic map of the cucumber genome.</title>
        <authorList>
            <person name="Ren Y."/>
            <person name="Zhang Z."/>
            <person name="Liu J."/>
            <person name="Staub J.E."/>
            <person name="Han Y."/>
            <person name="Cheng Z."/>
            <person name="Li X."/>
            <person name="Lu J."/>
            <person name="Miao H."/>
            <person name="Kang H."/>
            <person name="Xie B."/>
            <person name="Gu X."/>
            <person name="Wang X."/>
            <person name="Du Y."/>
            <person name="Jin W."/>
            <person name="Huang S."/>
        </authorList>
    </citation>
    <scope>NUCLEOTIDE SEQUENCE [LARGE SCALE GENOMIC DNA]</scope>
    <source>
        <strain evidence="8">cv. 9930</strain>
    </source>
</reference>
<sequence>MDSSATARRPYFIDEDDGLVSLVDVEAGISGNHHNNNNNHYPHPFILRPKIICTHGGAQRRTTRNLSFSSSRIISPRFYDARFEDHHHHFLKACFLCKKPLSDNKDIFMYRGDTPFCSEECRQRQIDMDEAKEKKMNLSSSIKAMRKKDQRKSTSPGKSTADHDCPGTVAAA</sequence>
<protein>
    <recommendedName>
        <fullName evidence="6">FLZ-type domain-containing protein</fullName>
    </recommendedName>
</protein>
<keyword evidence="3" id="KW-0863">Zinc-finger</keyword>
<organism evidence="7 8">
    <name type="scientific">Cucumis sativus</name>
    <name type="common">Cucumber</name>
    <dbReference type="NCBI Taxonomy" id="3659"/>
    <lineage>
        <taxon>Eukaryota</taxon>
        <taxon>Viridiplantae</taxon>
        <taxon>Streptophyta</taxon>
        <taxon>Embryophyta</taxon>
        <taxon>Tracheophyta</taxon>
        <taxon>Spermatophyta</taxon>
        <taxon>Magnoliopsida</taxon>
        <taxon>eudicotyledons</taxon>
        <taxon>Gunneridae</taxon>
        <taxon>Pentapetalae</taxon>
        <taxon>rosids</taxon>
        <taxon>fabids</taxon>
        <taxon>Cucurbitales</taxon>
        <taxon>Cucurbitaceae</taxon>
        <taxon>Benincaseae</taxon>
        <taxon>Cucumis</taxon>
    </lineage>
</organism>
<evidence type="ECO:0000256" key="3">
    <source>
        <dbReference type="ARBA" id="ARBA00022771"/>
    </source>
</evidence>
<evidence type="ECO:0000256" key="2">
    <source>
        <dbReference type="ARBA" id="ARBA00022723"/>
    </source>
</evidence>
<keyword evidence="8" id="KW-1185">Reference proteome</keyword>
<dbReference type="PROSITE" id="PS51795">
    <property type="entry name" value="ZF_FLZ"/>
    <property type="match status" value="1"/>
</dbReference>
<dbReference type="InterPro" id="IPR007650">
    <property type="entry name" value="Zf-FLZ_dom"/>
</dbReference>
<gene>
    <name evidence="7" type="ORF">Csa_3G911280</name>
</gene>
<evidence type="ECO:0000256" key="1">
    <source>
        <dbReference type="ARBA" id="ARBA00009374"/>
    </source>
</evidence>
<dbReference type="KEGG" id="csv:101216261"/>
<name>A0A0A0LIA5_CUCSA</name>
<dbReference type="AlphaFoldDB" id="A0A0A0LIA5"/>
<reference evidence="7 8" key="1">
    <citation type="journal article" date="2009" name="Nat. Genet.">
        <title>The genome of the cucumber, Cucumis sativus L.</title>
        <authorList>
            <person name="Huang S."/>
            <person name="Li R."/>
            <person name="Zhang Z."/>
            <person name="Li L."/>
            <person name="Gu X."/>
            <person name="Fan W."/>
            <person name="Lucas W.J."/>
            <person name="Wang X."/>
            <person name="Xie B."/>
            <person name="Ni P."/>
            <person name="Ren Y."/>
            <person name="Zhu H."/>
            <person name="Li J."/>
            <person name="Lin K."/>
            <person name="Jin W."/>
            <person name="Fei Z."/>
            <person name="Li G."/>
            <person name="Staub J."/>
            <person name="Kilian A."/>
            <person name="van der Vossen E.A."/>
            <person name="Wu Y."/>
            <person name="Guo J."/>
            <person name="He J."/>
            <person name="Jia Z."/>
            <person name="Ren Y."/>
            <person name="Tian G."/>
            <person name="Lu Y."/>
            <person name="Ruan J."/>
            <person name="Qian W."/>
            <person name="Wang M."/>
            <person name="Huang Q."/>
            <person name="Li B."/>
            <person name="Xuan Z."/>
            <person name="Cao J."/>
            <person name="Asan"/>
            <person name="Wu Z."/>
            <person name="Zhang J."/>
            <person name="Cai Q."/>
            <person name="Bai Y."/>
            <person name="Zhao B."/>
            <person name="Han Y."/>
            <person name="Li Y."/>
            <person name="Li X."/>
            <person name="Wang S."/>
            <person name="Shi Q."/>
            <person name="Liu S."/>
            <person name="Cho W.K."/>
            <person name="Kim J.Y."/>
            <person name="Xu Y."/>
            <person name="Heller-Uszynska K."/>
            <person name="Miao H."/>
            <person name="Cheng Z."/>
            <person name="Zhang S."/>
            <person name="Wu J."/>
            <person name="Yang Y."/>
            <person name="Kang H."/>
            <person name="Li M."/>
            <person name="Liang H."/>
            <person name="Ren X."/>
            <person name="Shi Z."/>
            <person name="Wen M."/>
            <person name="Jian M."/>
            <person name="Yang H."/>
            <person name="Zhang G."/>
            <person name="Yang Z."/>
            <person name="Chen R."/>
            <person name="Liu S."/>
            <person name="Li J."/>
            <person name="Ma L."/>
            <person name="Liu H."/>
            <person name="Zhou Y."/>
            <person name="Zhao J."/>
            <person name="Fang X."/>
            <person name="Li G."/>
            <person name="Fang L."/>
            <person name="Li Y."/>
            <person name="Liu D."/>
            <person name="Zheng H."/>
            <person name="Zhang Y."/>
            <person name="Qin N."/>
            <person name="Li Z."/>
            <person name="Yang G."/>
            <person name="Yang S."/>
            <person name="Bolund L."/>
            <person name="Kristiansen K."/>
            <person name="Zheng H."/>
            <person name="Li S."/>
            <person name="Zhang X."/>
            <person name="Yang H."/>
            <person name="Wang J."/>
            <person name="Sun R."/>
            <person name="Zhang B."/>
            <person name="Jiang S."/>
            <person name="Wang J."/>
            <person name="Du Y."/>
            <person name="Li S."/>
        </authorList>
    </citation>
    <scope>NUCLEOTIDE SEQUENCE [LARGE SCALE GENOMIC DNA]</scope>
    <source>
        <strain evidence="8">cv. 9930</strain>
    </source>
</reference>
<proteinExistence type="inferred from homology"/>
<keyword evidence="3" id="KW-0862">Zinc</keyword>
<dbReference type="PANTHER" id="PTHR46057">
    <property type="entry name" value="FCS-LIKE ZINC FINGER 1-RELATED"/>
    <property type="match status" value="1"/>
</dbReference>
<comment type="similarity">
    <text evidence="1">Belongs to the FLZ family.</text>
</comment>
<dbReference type="Proteomes" id="UP000029981">
    <property type="component" value="Chromosome 3"/>
</dbReference>
<feature type="region of interest" description="Disordered" evidence="5">
    <location>
        <begin position="129"/>
        <end position="172"/>
    </location>
</feature>
<accession>A0A0A0LIA5</accession>
<dbReference type="OMA" id="NTYTHGY"/>
<keyword evidence="2" id="KW-0479">Metal-binding</keyword>
<dbReference type="GO" id="GO:0008270">
    <property type="term" value="F:zinc ion binding"/>
    <property type="evidence" value="ECO:0007669"/>
    <property type="project" value="UniProtKB-KW"/>
</dbReference>
<dbReference type="Gramene" id="KGN60442">
    <property type="protein sequence ID" value="KGN60442"/>
    <property type="gene ID" value="Csa_3G911280"/>
</dbReference>
<reference evidence="7 8" key="4">
    <citation type="journal article" date="2011" name="BMC Genomics">
        <title>RNA-Seq improves annotation of protein-coding genes in the cucumber genome.</title>
        <authorList>
            <person name="Li Z."/>
            <person name="Zhang Z."/>
            <person name="Yan P."/>
            <person name="Huang S."/>
            <person name="Fei Z."/>
            <person name="Lin K."/>
        </authorList>
    </citation>
    <scope>NUCLEOTIDE SEQUENCE [LARGE SCALE GENOMIC DNA]</scope>
    <source>
        <strain evidence="8">cv. 9930</strain>
    </source>
</reference>
<dbReference type="eggNOG" id="ENOG502RZD3">
    <property type="taxonomic scope" value="Eukaryota"/>
</dbReference>
<dbReference type="EMBL" id="CM002924">
    <property type="protein sequence ID" value="KGN60442.1"/>
    <property type="molecule type" value="Genomic_DNA"/>
</dbReference>
<evidence type="ECO:0000313" key="8">
    <source>
        <dbReference type="Proteomes" id="UP000029981"/>
    </source>
</evidence>
<feature type="domain" description="FLZ-type" evidence="6">
    <location>
        <begin position="89"/>
        <end position="133"/>
    </location>
</feature>
<reference evidence="7 8" key="3">
    <citation type="journal article" date="2010" name="BMC Genomics">
        <title>Transcriptome sequencing and comparative analysis of cucumber flowers with different sex types.</title>
        <authorList>
            <person name="Guo S."/>
            <person name="Zheng Y."/>
            <person name="Joung J.G."/>
            <person name="Liu S."/>
            <person name="Zhang Z."/>
            <person name="Crasta O.R."/>
            <person name="Sobral B.W."/>
            <person name="Xu Y."/>
            <person name="Huang S."/>
            <person name="Fei Z."/>
        </authorList>
    </citation>
    <scope>NUCLEOTIDE SEQUENCE [LARGE SCALE GENOMIC DNA]</scope>
    <source>
        <strain evidence="8">cv. 9930</strain>
    </source>
</reference>
<evidence type="ECO:0000313" key="7">
    <source>
        <dbReference type="EMBL" id="KGN60442.1"/>
    </source>
</evidence>
<dbReference type="InterPro" id="IPR044533">
    <property type="entry name" value="FLZ1/2/3"/>
</dbReference>
<evidence type="ECO:0000256" key="4">
    <source>
        <dbReference type="PROSITE-ProRule" id="PRU01131"/>
    </source>
</evidence>
<dbReference type="Pfam" id="PF04570">
    <property type="entry name" value="zf-FLZ"/>
    <property type="match status" value="1"/>
</dbReference>
<dbReference type="STRING" id="3659.A0A0A0LIA5"/>
<dbReference type="PANTHER" id="PTHR46057:SF9">
    <property type="entry name" value="FCS-LIKE ZINC FINGER 1"/>
    <property type="match status" value="1"/>
</dbReference>